<proteinExistence type="predicted"/>
<dbReference type="Pfam" id="PF00395">
    <property type="entry name" value="SLH"/>
    <property type="match status" value="3"/>
</dbReference>
<dbReference type="Proteomes" id="UP000640274">
    <property type="component" value="Unassembled WGS sequence"/>
</dbReference>
<reference evidence="4" key="1">
    <citation type="submission" date="2020-12" db="EMBL/GenBank/DDBJ databases">
        <authorList>
            <person name="Huq M.A."/>
        </authorList>
    </citation>
    <scope>NUCLEOTIDE SEQUENCE</scope>
    <source>
        <strain evidence="4">MAHUQ-46</strain>
    </source>
</reference>
<protein>
    <submittedName>
        <fullName evidence="4">S-layer homology domain-containing protein</fullName>
    </submittedName>
</protein>
<feature type="domain" description="SLH" evidence="3">
    <location>
        <begin position="594"/>
        <end position="656"/>
    </location>
</feature>
<evidence type="ECO:0000313" key="5">
    <source>
        <dbReference type="Proteomes" id="UP000640274"/>
    </source>
</evidence>
<evidence type="ECO:0000259" key="3">
    <source>
        <dbReference type="PROSITE" id="PS51272"/>
    </source>
</evidence>
<feature type="chain" id="PRO_5036935368" evidence="2">
    <location>
        <begin position="30"/>
        <end position="788"/>
    </location>
</feature>
<organism evidence="4 5">
    <name type="scientific">Paenibacillus roseus</name>
    <dbReference type="NCBI Taxonomy" id="2798579"/>
    <lineage>
        <taxon>Bacteria</taxon>
        <taxon>Bacillati</taxon>
        <taxon>Bacillota</taxon>
        <taxon>Bacilli</taxon>
        <taxon>Bacillales</taxon>
        <taxon>Paenibacillaceae</taxon>
        <taxon>Paenibacillus</taxon>
    </lineage>
</organism>
<evidence type="ECO:0000256" key="1">
    <source>
        <dbReference type="SAM" id="MobiDB-lite"/>
    </source>
</evidence>
<comment type="caution">
    <text evidence="4">The sequence shown here is derived from an EMBL/GenBank/DDBJ whole genome shotgun (WGS) entry which is preliminary data.</text>
</comment>
<dbReference type="EMBL" id="JAELUP010000025">
    <property type="protein sequence ID" value="MBJ6361375.1"/>
    <property type="molecule type" value="Genomic_DNA"/>
</dbReference>
<gene>
    <name evidence="4" type="ORF">JFN88_08660</name>
</gene>
<dbReference type="PROSITE" id="PS51272">
    <property type="entry name" value="SLH"/>
    <property type="match status" value="3"/>
</dbReference>
<feature type="region of interest" description="Disordered" evidence="1">
    <location>
        <begin position="40"/>
        <end position="63"/>
    </location>
</feature>
<feature type="domain" description="SLH" evidence="3">
    <location>
        <begin position="659"/>
        <end position="721"/>
    </location>
</feature>
<feature type="signal peptide" evidence="2">
    <location>
        <begin position="1"/>
        <end position="29"/>
    </location>
</feature>
<name>A0A934MKS3_9BACL</name>
<feature type="domain" description="SLH" evidence="3">
    <location>
        <begin position="722"/>
        <end position="785"/>
    </location>
</feature>
<keyword evidence="2" id="KW-0732">Signal</keyword>
<keyword evidence="5" id="KW-1185">Reference proteome</keyword>
<dbReference type="InterPro" id="IPR032599">
    <property type="entry name" value="YcdB/YcdC_rep_domain"/>
</dbReference>
<accession>A0A934MKS3</accession>
<dbReference type="AlphaFoldDB" id="A0A934MKS3"/>
<feature type="region of interest" description="Disordered" evidence="1">
    <location>
        <begin position="298"/>
        <end position="322"/>
    </location>
</feature>
<evidence type="ECO:0000256" key="2">
    <source>
        <dbReference type="SAM" id="SignalP"/>
    </source>
</evidence>
<dbReference type="Pfam" id="PF16244">
    <property type="entry name" value="DUF4901"/>
    <property type="match status" value="2"/>
</dbReference>
<dbReference type="InterPro" id="IPR001119">
    <property type="entry name" value="SLH_dom"/>
</dbReference>
<sequence length="788" mass="87459">MIRGKKKSLFIAFATVIALTGTIPQAAFADKAAGSSAVAASGDSKEAQGQEQSESPINAKISKDKADQLSRSILKIPKEYVLQHASYQSNSLYAGKQSNWSLYYTLKKNNKTIGNISTTINSDTGELVSYNASLNDPSRKPSYPPKFNRDKAQEVADSFIQDVGAKYRKDIKFDNDLGTNSRQPLSGEVYYDFRYNRTVDGQPFKDNYIQLTVDGEGHVLNYSVNWDPTIKFQKVVPGLTLEEAVKRFHEEAKPHLSYTIPYNAKNAKDRQPSLAYSLPALTIDAVTGKSVVDGGLPYKRNTTEPVSDKPLGSKPVAGKALTSEQAEKRVRDAFAIAEAAKVTDSSYSEYKDEVTGKTYSTWNIGWSLEKDKKTLYSIQAEVNAQTGEIRSYYQWNNNDKSIDTKGVTYAEAKKTALELVKKQLPGYAHELYLQEQQDLSYYDSKKPSEIGDYSFSFEHQINGAVASYDRVYVNIDANTGEVRNYYYELLDYNYPSKLPAVISQNEVLRAFDDFYKVELTYALIGDNQDIGISDEKKRLMIAAGEISPSQGDGKGTGEAKLIYRMVPKATDEQVFLDAVTGKWRSQSSGDVTDLEQKKATDIDGHWAARELELMVSYKALDLEDGKVRPNQIITRGELIKMLVLSMNGGGGYRPYLAAEKASFSDVSTDSSYFLYVEDALANNLIDRGDGSFNPEGKVDREEMAELIVRALGYNTLADHENLFKINFSDAAKLKKKGQAAIVAGLGIMSADSKGNFKPQGQVSRAEAATAFFRFLQARADLKEAPLRD</sequence>
<dbReference type="RefSeq" id="WP_199018927.1">
    <property type="nucleotide sequence ID" value="NZ_JAELUP010000025.1"/>
</dbReference>
<evidence type="ECO:0000313" key="4">
    <source>
        <dbReference type="EMBL" id="MBJ6361375.1"/>
    </source>
</evidence>